<evidence type="ECO:0000259" key="5">
    <source>
        <dbReference type="PROSITE" id="PS50280"/>
    </source>
</evidence>
<evidence type="ECO:0000256" key="4">
    <source>
        <dbReference type="SAM" id="MobiDB-lite"/>
    </source>
</evidence>
<dbReference type="PROSITE" id="PS01360">
    <property type="entry name" value="ZF_MYND_1"/>
    <property type="match status" value="1"/>
</dbReference>
<feature type="compositionally biased region" description="Polar residues" evidence="4">
    <location>
        <begin position="1"/>
        <end position="11"/>
    </location>
</feature>
<dbReference type="Pfam" id="PF00856">
    <property type="entry name" value="SET"/>
    <property type="match status" value="1"/>
</dbReference>
<dbReference type="PROSITE" id="PS50280">
    <property type="entry name" value="SET"/>
    <property type="match status" value="1"/>
</dbReference>
<dbReference type="PANTHER" id="PTHR12197:SF273">
    <property type="entry name" value="MYND-TYPE ZINC FINGER PROTEIN SAMB"/>
    <property type="match status" value="1"/>
</dbReference>
<evidence type="ECO:0000313" key="7">
    <source>
        <dbReference type="Proteomes" id="UP000237438"/>
    </source>
</evidence>
<dbReference type="PANTHER" id="PTHR12197">
    <property type="entry name" value="HISTONE-LYSINE N-METHYLTRANSFERASE SMYD"/>
    <property type="match status" value="1"/>
</dbReference>
<protein>
    <recommendedName>
        <fullName evidence="5">SET domain-containing protein</fullName>
    </recommendedName>
</protein>
<dbReference type="Gene3D" id="2.170.270.10">
    <property type="entry name" value="SET domain"/>
    <property type="match status" value="1"/>
</dbReference>
<keyword evidence="2" id="KW-0863">Zinc-finger</keyword>
<dbReference type="SUPFAM" id="SSF82199">
    <property type="entry name" value="SET domain"/>
    <property type="match status" value="1"/>
</dbReference>
<gene>
    <name evidence="6" type="ORF">EPUL_002755</name>
</gene>
<dbReference type="AlphaFoldDB" id="A0A2S4PZF4"/>
<sequence>MTTGTVTGNSTFSVASSSPGSKASFKRQADETISLLEKRQTITEKLLQSPYDLILYLERASIHTALGYPDLGVGDSYRALLLCDECTSNGGFEYQELAWSALERYCIDEDFPEILPSQVKDNQFNLEVADILFSSIHSFDENQSNHDKKEDIKCDSVTSCFESYIVLRAAYLASLQCYRNLSIGLLLCHCLKSAYEFCSRGLGLVPEDVELLQIKKNIESRVKTQGVNGVEKLEIDNLPDEGWVRREVYPWNQYEPDRFSPLSLDFLNSQLAIVAPKCEVRATDLLSLKRPVNFSGIQDTKLQSNSLSISKQLGIFAKEDILPGEMILKELSVLAVNNRLKDSLCDACSAEIPPLCDTESTATSCLECDEISFCSNECKHRAELEYHPSVCGKDVETIGKDPPLKEKPFGLYFLLLCRAIAMASTQEVHPLNLPQIKYIWGDFHPISENIVLFSPLYSLTIPHEKSTDKSTFALPFSFKYNVAEPLHILEKMDIDIFASLDNYDLWVLNTLYCKFRGTASARVNKNTGHPEAAAVHPLWCLANHDCDPNVQWEWTGGEMHLWCRETRITDRDKIQPKYFGIKSNQEILNNYCDIELNVRERREWAEGSLGGWCQCARCLREEREENLKKEQLTKEEAV</sequence>
<organism evidence="6 7">
    <name type="scientific">Erysiphe pulchra</name>
    <dbReference type="NCBI Taxonomy" id="225359"/>
    <lineage>
        <taxon>Eukaryota</taxon>
        <taxon>Fungi</taxon>
        <taxon>Dikarya</taxon>
        <taxon>Ascomycota</taxon>
        <taxon>Pezizomycotina</taxon>
        <taxon>Leotiomycetes</taxon>
        <taxon>Erysiphales</taxon>
        <taxon>Erysiphaceae</taxon>
        <taxon>Erysiphe</taxon>
    </lineage>
</organism>
<evidence type="ECO:0000313" key="6">
    <source>
        <dbReference type="EMBL" id="POS87387.1"/>
    </source>
</evidence>
<dbReference type="EMBL" id="PEDP01000136">
    <property type="protein sequence ID" value="POS87387.1"/>
    <property type="molecule type" value="Genomic_DNA"/>
</dbReference>
<dbReference type="InterPro" id="IPR001214">
    <property type="entry name" value="SET_dom"/>
</dbReference>
<keyword evidence="3" id="KW-0862">Zinc</keyword>
<dbReference type="GO" id="GO:0005634">
    <property type="term" value="C:nucleus"/>
    <property type="evidence" value="ECO:0007669"/>
    <property type="project" value="TreeGrafter"/>
</dbReference>
<feature type="region of interest" description="Disordered" evidence="4">
    <location>
        <begin position="1"/>
        <end position="25"/>
    </location>
</feature>
<evidence type="ECO:0000256" key="1">
    <source>
        <dbReference type="ARBA" id="ARBA00022723"/>
    </source>
</evidence>
<feature type="domain" description="SET" evidence="5">
    <location>
        <begin position="276"/>
        <end position="592"/>
    </location>
</feature>
<keyword evidence="1" id="KW-0479">Metal-binding</keyword>
<dbReference type="InterPro" id="IPR002893">
    <property type="entry name" value="Znf_MYND"/>
</dbReference>
<comment type="caution">
    <text evidence="6">The sequence shown here is derived from an EMBL/GenBank/DDBJ whole genome shotgun (WGS) entry which is preliminary data.</text>
</comment>
<dbReference type="InterPro" id="IPR046341">
    <property type="entry name" value="SET_dom_sf"/>
</dbReference>
<dbReference type="OrthoDB" id="438641at2759"/>
<dbReference type="Proteomes" id="UP000237438">
    <property type="component" value="Unassembled WGS sequence"/>
</dbReference>
<proteinExistence type="predicted"/>
<evidence type="ECO:0000256" key="3">
    <source>
        <dbReference type="ARBA" id="ARBA00022833"/>
    </source>
</evidence>
<evidence type="ECO:0000256" key="2">
    <source>
        <dbReference type="ARBA" id="ARBA00022771"/>
    </source>
</evidence>
<keyword evidence="7" id="KW-1185">Reference proteome</keyword>
<dbReference type="STRING" id="225359.A0A2S4PZF4"/>
<reference evidence="6 7" key="1">
    <citation type="submission" date="2017-10" db="EMBL/GenBank/DDBJ databases">
        <title>Development of genomic resources for the powdery mildew, Erysiphe pulchra.</title>
        <authorList>
            <person name="Wadl P.A."/>
            <person name="Mack B.M."/>
            <person name="Moore G."/>
            <person name="Beltz S.B."/>
        </authorList>
    </citation>
    <scope>NUCLEOTIDE SEQUENCE [LARGE SCALE GENOMIC DNA]</scope>
    <source>
        <strain evidence="6">Cflorida</strain>
    </source>
</reference>
<name>A0A2S4PZF4_9PEZI</name>
<accession>A0A2S4PZF4</accession>
<dbReference type="InterPro" id="IPR050869">
    <property type="entry name" value="H3K4_H4K5_MeTrfase"/>
</dbReference>
<feature type="compositionally biased region" description="Low complexity" evidence="4">
    <location>
        <begin position="12"/>
        <end position="23"/>
    </location>
</feature>
<dbReference type="GO" id="GO:0008270">
    <property type="term" value="F:zinc ion binding"/>
    <property type="evidence" value="ECO:0007669"/>
    <property type="project" value="UniProtKB-KW"/>
</dbReference>